<evidence type="ECO:0000313" key="4">
    <source>
        <dbReference type="EMBL" id="PLW69998.1"/>
    </source>
</evidence>
<dbReference type="OrthoDB" id="9762238at2"/>
<name>A0A2N5X690_9GAMM</name>
<feature type="domain" description="YhdP central" evidence="3">
    <location>
        <begin position="5"/>
        <end position="1278"/>
    </location>
</feature>
<reference evidence="4 5" key="1">
    <citation type="submission" date="2018-01" db="EMBL/GenBank/DDBJ databases">
        <title>The draft genome sequence of Halioglobus lutimaris HF004.</title>
        <authorList>
            <person name="Du Z.-J."/>
            <person name="Shi M.-J."/>
        </authorList>
    </citation>
    <scope>NUCLEOTIDE SEQUENCE [LARGE SCALE GENOMIC DNA]</scope>
    <source>
        <strain evidence="4 5">HF004</strain>
    </source>
</reference>
<feature type="transmembrane region" description="Helical" evidence="2">
    <location>
        <begin position="12"/>
        <end position="30"/>
    </location>
</feature>
<dbReference type="PANTHER" id="PTHR38690">
    <property type="entry name" value="PROTEASE-RELATED"/>
    <property type="match status" value="1"/>
</dbReference>
<evidence type="ECO:0000256" key="2">
    <source>
        <dbReference type="SAM" id="Phobius"/>
    </source>
</evidence>
<evidence type="ECO:0000259" key="3">
    <source>
        <dbReference type="Pfam" id="PF13116"/>
    </source>
</evidence>
<comment type="caution">
    <text evidence="4">The sequence shown here is derived from an EMBL/GenBank/DDBJ whole genome shotgun (WGS) entry which is preliminary data.</text>
</comment>
<sequence length="1329" mass="142303">MQESIFHKLSNILWVCVVTAVVLLATYVSFGRYLSTNLQGWQDEVLTQLNSRVPFVISAQRIGGQWSSFTPEIVLHGLELDLPDDGTRPLQLTGGRIGIDVLGSLLTRSLQITSLQLDGLTLHGELTEEGRLVIPGLSGDGGTLGEWLQDFLLNIEYVTLDNNRLRLSLPGGSTRDLALALHLARDGSERSLRADLLSARGTSIRLHGMGLGNPFRPDQFEGTLYLQADTGDIAAVADLFTQTPPLWAEGELGSEIWLSWDRGEAQVDMELSLVDPVLRPEDGSWSIPLDALSVKATLLERRNRWTVYASDLSVSHQGVVVDIPRMQFDAWGDSLRLRTADLQLEPLNRLFSGMPAVPDSLRSVFDILNLRGEISALQLAVGDLADPLAGWDAEGNFDRLQVDSWKGAPGVTSGTGYFEISDSGGYVVIDSQQFSMDFPTVFTQPLYYEDFYGTLHLDWDSEALLLHSDLITAAAEEGKAQALFSLNIPFSETEPGLEMGLLVGLADSHSVYRDKYIPYILNAGLLDWLSTAIGDGDIRQAGFVWRGSLRSGAGALRTVQLMLDLDNTALAYHPDWPPVSDLQGTVLIDDTNVSVWTERARLYDSMVAHLSAEAWMDGEQQMQLAIDGEVTGGAVDGLRAVNESLLGSLTGGVFDNWAATGGLQTVLQLQLNLADKTAAPLVDVSVDLADVDLTIDPGRLPLNAVNGQLRYTSAAGFRADQLQARLWGREVVADISQRALRGGDLPFAIADSALEVALQGSVAARDVQDWLSVDALSLAEGVAVVDGLVSVIPGEASLLTLRSSLEGMALDLPAPWKKAAAESRPLELALPLGGEKTVMGIALGEDLSLHLDITGQTLQAASLGLSAPPPELQPQAILAQGRAGVVDVQAWLDFTSRYLLPADTDDEGATQPAPQAAAPVAEAAEGFRLGINGMQAERLLFFGREYQGVNFSLQQSVNGLTVRGTTDWLQGEYQQPVDGPALLQLDYLDLVARDGLDSDPQAQGEGPDAAVAEPISLPDIKVSLTELRIDGKPAGSLAFDLSSADGEINADNIQGDLMGMRLLAAAPGRLSWVPAQGSRLELPLQFDDIGDTLEQLGYARFLETDEGEVVLDLGWAGPPDKASLAELEGAVRLGLGSGRFLKTPGGAGALKVVEIVNLAGIVERLSLSHMFESGLSFDTVDGEVFFHTGTLEVASLSVRSSASAFAMSGVSDIATRSLDGELVATLPVANNLPWVAALTAGPAVAAGVFVVSKVFEKQMNRLSSGVYSIQGTWDEPQVDFDRIFDDEMRLESAAEARVVPAELTPAGSANIDGETDKGDVQQPASQEDP</sequence>
<keyword evidence="2" id="KW-0472">Membrane</keyword>
<dbReference type="PANTHER" id="PTHR38690:SF1">
    <property type="entry name" value="PROTEASE"/>
    <property type="match status" value="1"/>
</dbReference>
<dbReference type="RefSeq" id="WP_101517508.1">
    <property type="nucleotide sequence ID" value="NZ_PKUS01000003.1"/>
</dbReference>
<keyword evidence="2" id="KW-0812">Transmembrane</keyword>
<proteinExistence type="predicted"/>
<dbReference type="InterPro" id="IPR025263">
    <property type="entry name" value="YhdP_central"/>
</dbReference>
<dbReference type="Pfam" id="PF13116">
    <property type="entry name" value="YhdP"/>
    <property type="match status" value="1"/>
</dbReference>
<organism evidence="4 5">
    <name type="scientific">Pseudohalioglobus lutimaris</name>
    <dbReference type="NCBI Taxonomy" id="1737061"/>
    <lineage>
        <taxon>Bacteria</taxon>
        <taxon>Pseudomonadati</taxon>
        <taxon>Pseudomonadota</taxon>
        <taxon>Gammaproteobacteria</taxon>
        <taxon>Cellvibrionales</taxon>
        <taxon>Halieaceae</taxon>
        <taxon>Pseudohalioglobus</taxon>
    </lineage>
</organism>
<gene>
    <name evidence="4" type="ORF">C0039_05630</name>
</gene>
<dbReference type="InterPro" id="IPR011836">
    <property type="entry name" value="YhdP"/>
</dbReference>
<evidence type="ECO:0000256" key="1">
    <source>
        <dbReference type="SAM" id="MobiDB-lite"/>
    </source>
</evidence>
<keyword evidence="5" id="KW-1185">Reference proteome</keyword>
<protein>
    <submittedName>
        <fullName evidence="4">TIGR02099 family protein</fullName>
    </submittedName>
</protein>
<dbReference type="EMBL" id="PKUS01000003">
    <property type="protein sequence ID" value="PLW69998.1"/>
    <property type="molecule type" value="Genomic_DNA"/>
</dbReference>
<dbReference type="Proteomes" id="UP000235005">
    <property type="component" value="Unassembled WGS sequence"/>
</dbReference>
<dbReference type="NCBIfam" id="TIGR02099">
    <property type="entry name" value="YhdP family protein"/>
    <property type="match status" value="1"/>
</dbReference>
<keyword evidence="2" id="KW-1133">Transmembrane helix</keyword>
<accession>A0A2N5X690</accession>
<feature type="region of interest" description="Disordered" evidence="1">
    <location>
        <begin position="1301"/>
        <end position="1329"/>
    </location>
</feature>
<evidence type="ECO:0000313" key="5">
    <source>
        <dbReference type="Proteomes" id="UP000235005"/>
    </source>
</evidence>